<evidence type="ECO:0000313" key="4">
    <source>
        <dbReference type="Proteomes" id="UP000011715"/>
    </source>
</evidence>
<reference evidence="3" key="5">
    <citation type="submission" date="2015-06" db="UniProtKB">
        <authorList>
            <consortium name="EnsemblFungi"/>
        </authorList>
    </citation>
    <scope>IDENTIFICATION</scope>
    <source>
        <strain evidence="3">ATCC 64411</strain>
    </source>
</reference>
<dbReference type="eggNOG" id="ENOG502RNBB">
    <property type="taxonomic scope" value="Eukaryota"/>
</dbReference>
<feature type="region of interest" description="Disordered" evidence="1">
    <location>
        <begin position="1"/>
        <end position="41"/>
    </location>
</feature>
<dbReference type="EMBL" id="GL876969">
    <property type="protein sequence ID" value="KLU85968.1"/>
    <property type="molecule type" value="Genomic_DNA"/>
</dbReference>
<keyword evidence="4" id="KW-1185">Reference proteome</keyword>
<evidence type="ECO:0000256" key="1">
    <source>
        <dbReference type="SAM" id="MobiDB-lite"/>
    </source>
</evidence>
<feature type="compositionally biased region" description="Polar residues" evidence="1">
    <location>
        <begin position="1"/>
        <end position="27"/>
    </location>
</feature>
<reference evidence="2" key="1">
    <citation type="submission" date="2010-05" db="EMBL/GenBank/DDBJ databases">
        <title>The Genome Sequence of Magnaporthe poae strain ATCC 64411.</title>
        <authorList>
            <consortium name="The Broad Institute Genome Sequencing Platform"/>
            <consortium name="Broad Institute Genome Sequencing Center for Infectious Disease"/>
            <person name="Ma L.-J."/>
            <person name="Dead R."/>
            <person name="Young S."/>
            <person name="Zeng Q."/>
            <person name="Koehrsen M."/>
            <person name="Alvarado L."/>
            <person name="Berlin A."/>
            <person name="Chapman S.B."/>
            <person name="Chen Z."/>
            <person name="Freedman E."/>
            <person name="Gellesch M."/>
            <person name="Goldberg J."/>
            <person name="Griggs A."/>
            <person name="Gujja S."/>
            <person name="Heilman E.R."/>
            <person name="Heiman D."/>
            <person name="Hepburn T."/>
            <person name="Howarth C."/>
            <person name="Jen D."/>
            <person name="Larson L."/>
            <person name="Mehta T."/>
            <person name="Neiman D."/>
            <person name="Pearson M."/>
            <person name="Roberts A."/>
            <person name="Saif S."/>
            <person name="Shea T."/>
            <person name="Shenoy N."/>
            <person name="Sisk P."/>
            <person name="Stolte C."/>
            <person name="Sykes S."/>
            <person name="Walk T."/>
            <person name="White J."/>
            <person name="Yandava C."/>
            <person name="Haas B."/>
            <person name="Nusbaum C."/>
            <person name="Birren B."/>
        </authorList>
    </citation>
    <scope>NUCLEOTIDE SEQUENCE</scope>
    <source>
        <strain evidence="2">ATCC 64411</strain>
    </source>
</reference>
<reference evidence="2" key="3">
    <citation type="submission" date="2011-03" db="EMBL/GenBank/DDBJ databases">
        <title>Annotation of Magnaporthe poae ATCC 64411.</title>
        <authorList>
            <person name="Ma L.-J."/>
            <person name="Dead R."/>
            <person name="Young S.K."/>
            <person name="Zeng Q."/>
            <person name="Gargeya S."/>
            <person name="Fitzgerald M."/>
            <person name="Haas B."/>
            <person name="Abouelleil A."/>
            <person name="Alvarado L."/>
            <person name="Arachchi H.M."/>
            <person name="Berlin A."/>
            <person name="Brown A."/>
            <person name="Chapman S.B."/>
            <person name="Chen Z."/>
            <person name="Dunbar C."/>
            <person name="Freedman E."/>
            <person name="Gearin G."/>
            <person name="Gellesch M."/>
            <person name="Goldberg J."/>
            <person name="Griggs A."/>
            <person name="Gujja S."/>
            <person name="Heiman D."/>
            <person name="Howarth C."/>
            <person name="Larson L."/>
            <person name="Lui A."/>
            <person name="MacDonald P.J.P."/>
            <person name="Mehta T."/>
            <person name="Montmayeur A."/>
            <person name="Murphy C."/>
            <person name="Neiman D."/>
            <person name="Pearson M."/>
            <person name="Priest M."/>
            <person name="Roberts A."/>
            <person name="Saif S."/>
            <person name="Shea T."/>
            <person name="Shenoy N."/>
            <person name="Sisk P."/>
            <person name="Stolte C."/>
            <person name="Sykes S."/>
            <person name="Yandava C."/>
            <person name="Wortman J."/>
            <person name="Nusbaum C."/>
            <person name="Birren B."/>
        </authorList>
    </citation>
    <scope>NUCLEOTIDE SEQUENCE</scope>
    <source>
        <strain evidence="2">ATCC 64411</strain>
    </source>
</reference>
<dbReference type="EMBL" id="ADBL01001168">
    <property type="status" value="NOT_ANNOTATED_CDS"/>
    <property type="molecule type" value="Genomic_DNA"/>
</dbReference>
<reference evidence="4" key="2">
    <citation type="submission" date="2010-05" db="EMBL/GenBank/DDBJ databases">
        <title>The genome sequence of Magnaporthe poae strain ATCC 64411.</title>
        <authorList>
            <person name="Ma L.-J."/>
            <person name="Dead R."/>
            <person name="Young S."/>
            <person name="Zeng Q."/>
            <person name="Koehrsen M."/>
            <person name="Alvarado L."/>
            <person name="Berlin A."/>
            <person name="Chapman S.B."/>
            <person name="Chen Z."/>
            <person name="Freedman E."/>
            <person name="Gellesch M."/>
            <person name="Goldberg J."/>
            <person name="Griggs A."/>
            <person name="Gujja S."/>
            <person name="Heilman E.R."/>
            <person name="Heiman D."/>
            <person name="Hepburn T."/>
            <person name="Howarth C."/>
            <person name="Jen D."/>
            <person name="Larson L."/>
            <person name="Mehta T."/>
            <person name="Neiman D."/>
            <person name="Pearson M."/>
            <person name="Roberts A."/>
            <person name="Saif S."/>
            <person name="Shea T."/>
            <person name="Shenoy N."/>
            <person name="Sisk P."/>
            <person name="Stolte C."/>
            <person name="Sykes S."/>
            <person name="Walk T."/>
            <person name="White J."/>
            <person name="Yandava C."/>
            <person name="Haas B."/>
            <person name="Nusbaum C."/>
            <person name="Birren B."/>
        </authorList>
    </citation>
    <scope>NUCLEOTIDE SEQUENCE [LARGE SCALE GENOMIC DNA]</scope>
    <source>
        <strain evidence="4">ATCC 64411 / 73-15</strain>
    </source>
</reference>
<dbReference type="OrthoDB" id="10562394at2759"/>
<sequence>MDSTRKNSAASTQCSSCGGATWGSSSQRVDDGQHYQLHGSNETYQQYPSDYYWCPRSSAGTQAAPVSPQLERFQFSTSRDDNPNVWIGGGGDGGGFAYVVQNPYQQTPDNGGGDNDPATANMAAYLEELNQQFPQS</sequence>
<reference evidence="3" key="4">
    <citation type="journal article" date="2015" name="G3 (Bethesda)">
        <title>Genome sequences of three phytopathogenic species of the Magnaporthaceae family of fungi.</title>
        <authorList>
            <person name="Okagaki L.H."/>
            <person name="Nunes C.C."/>
            <person name="Sailsbery J."/>
            <person name="Clay B."/>
            <person name="Brown D."/>
            <person name="John T."/>
            <person name="Oh Y."/>
            <person name="Young N."/>
            <person name="Fitzgerald M."/>
            <person name="Haas B.J."/>
            <person name="Zeng Q."/>
            <person name="Young S."/>
            <person name="Adiconis X."/>
            <person name="Fan L."/>
            <person name="Levin J.Z."/>
            <person name="Mitchell T.K."/>
            <person name="Okubara P.A."/>
            <person name="Farman M.L."/>
            <person name="Kohn L.M."/>
            <person name="Birren B."/>
            <person name="Ma L.-J."/>
            <person name="Dean R.A."/>
        </authorList>
    </citation>
    <scope>NUCLEOTIDE SEQUENCE</scope>
    <source>
        <strain evidence="3">ATCC 64411 / 73-15</strain>
    </source>
</reference>
<protein>
    <submittedName>
        <fullName evidence="2 3">Uncharacterized protein</fullName>
    </submittedName>
</protein>
<dbReference type="EMBL" id="ADBL01001167">
    <property type="status" value="NOT_ANNOTATED_CDS"/>
    <property type="molecule type" value="Genomic_DNA"/>
</dbReference>
<accession>A0A0C4DY76</accession>
<proteinExistence type="predicted"/>
<dbReference type="VEuPathDB" id="FungiDB:MAPG_04987"/>
<dbReference type="AlphaFoldDB" id="A0A0C4DY76"/>
<dbReference type="Proteomes" id="UP000011715">
    <property type="component" value="Unassembled WGS sequence"/>
</dbReference>
<evidence type="ECO:0000313" key="3">
    <source>
        <dbReference type="EnsemblFungi" id="MAPG_04987T0"/>
    </source>
</evidence>
<name>A0A0C4DY76_MAGP6</name>
<feature type="region of interest" description="Disordered" evidence="1">
    <location>
        <begin position="101"/>
        <end position="120"/>
    </location>
</feature>
<organism evidence="3 4">
    <name type="scientific">Magnaporthiopsis poae (strain ATCC 64411 / 73-15)</name>
    <name type="common">Kentucky bluegrass fungus</name>
    <name type="synonym">Magnaporthe poae</name>
    <dbReference type="NCBI Taxonomy" id="644358"/>
    <lineage>
        <taxon>Eukaryota</taxon>
        <taxon>Fungi</taxon>
        <taxon>Dikarya</taxon>
        <taxon>Ascomycota</taxon>
        <taxon>Pezizomycotina</taxon>
        <taxon>Sordariomycetes</taxon>
        <taxon>Sordariomycetidae</taxon>
        <taxon>Magnaporthales</taxon>
        <taxon>Magnaporthaceae</taxon>
        <taxon>Magnaporthiopsis</taxon>
    </lineage>
</organism>
<dbReference type="EnsemblFungi" id="MAPG_04987T0">
    <property type="protein sequence ID" value="MAPG_04987T0"/>
    <property type="gene ID" value="MAPG_04987"/>
</dbReference>
<evidence type="ECO:0000313" key="2">
    <source>
        <dbReference type="EMBL" id="KLU85968.1"/>
    </source>
</evidence>
<gene>
    <name evidence="2" type="ORF">MAPG_04987</name>
</gene>